<organism evidence="4 5">
    <name type="scientific">Microseira wollei NIES-4236</name>
    <dbReference type="NCBI Taxonomy" id="2530354"/>
    <lineage>
        <taxon>Bacteria</taxon>
        <taxon>Bacillati</taxon>
        <taxon>Cyanobacteriota</taxon>
        <taxon>Cyanophyceae</taxon>
        <taxon>Oscillatoriophycideae</taxon>
        <taxon>Aerosakkonematales</taxon>
        <taxon>Aerosakkonemataceae</taxon>
        <taxon>Microseira</taxon>
    </lineage>
</organism>
<dbReference type="InterPro" id="IPR051052">
    <property type="entry name" value="Diverse_substrate_MTase"/>
</dbReference>
<sequence length="275" mass="31512">MTDSEKIKTWYAKDLSQKKQWYSPVADAYNKVRPRYPKNLIHRVLELTQLPSKATILELGCGPGNATVAFAKLGFSMVCLEPSKAACQFAKINCAQYPNVEIQNTTFEEYSLEPEKFNAVLAATSIHWIAPEIRYQKAADALQENGSLILLWNCELQPQDEVYQVLREVYQIYAPSLLARYESRETQQESLKSFGQSVLDSGRFKDLVSEQVTSEVTYSNNDYLMLLSTYSPYLELDPQIRASLFEGLREKIERNFGENLQFSYLSAFHIARKLN</sequence>
<dbReference type="SUPFAM" id="SSF53335">
    <property type="entry name" value="S-adenosyl-L-methionine-dependent methyltransferases"/>
    <property type="match status" value="1"/>
</dbReference>
<evidence type="ECO:0000256" key="2">
    <source>
        <dbReference type="ARBA" id="ARBA00022679"/>
    </source>
</evidence>
<evidence type="ECO:0000313" key="4">
    <source>
        <dbReference type="EMBL" id="GET35708.1"/>
    </source>
</evidence>
<reference evidence="4" key="1">
    <citation type="submission" date="2019-10" db="EMBL/GenBank/DDBJ databases">
        <title>Draft genome sequece of Microseira wollei NIES-4236.</title>
        <authorList>
            <person name="Yamaguchi H."/>
            <person name="Suzuki S."/>
            <person name="Kawachi M."/>
        </authorList>
    </citation>
    <scope>NUCLEOTIDE SEQUENCE</scope>
    <source>
        <strain evidence="4">NIES-4236</strain>
    </source>
</reference>
<proteinExistence type="predicted"/>
<dbReference type="GO" id="GO:0008168">
    <property type="term" value="F:methyltransferase activity"/>
    <property type="evidence" value="ECO:0007669"/>
    <property type="project" value="UniProtKB-KW"/>
</dbReference>
<keyword evidence="1 4" id="KW-0489">Methyltransferase</keyword>
<evidence type="ECO:0000259" key="3">
    <source>
        <dbReference type="Pfam" id="PF13649"/>
    </source>
</evidence>
<dbReference type="Pfam" id="PF13649">
    <property type="entry name" value="Methyltransf_25"/>
    <property type="match status" value="1"/>
</dbReference>
<dbReference type="RefSeq" id="WP_226573964.1">
    <property type="nucleotide sequence ID" value="NZ_BLAY01000003.1"/>
</dbReference>
<dbReference type="PANTHER" id="PTHR44942:SF4">
    <property type="entry name" value="METHYLTRANSFERASE TYPE 11 DOMAIN-CONTAINING PROTEIN"/>
    <property type="match status" value="1"/>
</dbReference>
<dbReference type="InterPro" id="IPR041698">
    <property type="entry name" value="Methyltransf_25"/>
</dbReference>
<comment type="caution">
    <text evidence="4">The sequence shown here is derived from an EMBL/GenBank/DDBJ whole genome shotgun (WGS) entry which is preliminary data.</text>
</comment>
<name>A0AAV3X0M4_9CYAN</name>
<dbReference type="PANTHER" id="PTHR44942">
    <property type="entry name" value="METHYLTRANSF_11 DOMAIN-CONTAINING PROTEIN"/>
    <property type="match status" value="1"/>
</dbReference>
<protein>
    <submittedName>
        <fullName evidence="4">Methyltransferase type 12</fullName>
    </submittedName>
</protein>
<gene>
    <name evidence="4" type="ORF">MiSe_04530</name>
</gene>
<evidence type="ECO:0000313" key="5">
    <source>
        <dbReference type="Proteomes" id="UP001050975"/>
    </source>
</evidence>
<keyword evidence="2" id="KW-0808">Transferase</keyword>
<dbReference type="Gene3D" id="3.40.50.150">
    <property type="entry name" value="Vaccinia Virus protein VP39"/>
    <property type="match status" value="1"/>
</dbReference>
<accession>A0AAV3X0M4</accession>
<evidence type="ECO:0000256" key="1">
    <source>
        <dbReference type="ARBA" id="ARBA00022603"/>
    </source>
</evidence>
<dbReference type="GO" id="GO:0032259">
    <property type="term" value="P:methylation"/>
    <property type="evidence" value="ECO:0007669"/>
    <property type="project" value="UniProtKB-KW"/>
</dbReference>
<dbReference type="EMBL" id="BLAY01000003">
    <property type="protein sequence ID" value="GET35708.1"/>
    <property type="molecule type" value="Genomic_DNA"/>
</dbReference>
<dbReference type="CDD" id="cd02440">
    <property type="entry name" value="AdoMet_MTases"/>
    <property type="match status" value="1"/>
</dbReference>
<feature type="domain" description="Methyltransferase" evidence="3">
    <location>
        <begin position="56"/>
        <end position="146"/>
    </location>
</feature>
<dbReference type="AlphaFoldDB" id="A0AAV3X0M4"/>
<dbReference type="InterPro" id="IPR029063">
    <property type="entry name" value="SAM-dependent_MTases_sf"/>
</dbReference>
<keyword evidence="5" id="KW-1185">Reference proteome</keyword>
<dbReference type="Proteomes" id="UP001050975">
    <property type="component" value="Unassembled WGS sequence"/>
</dbReference>